<gene>
    <name evidence="10 12" type="primary">recC</name>
    <name evidence="12" type="ORF">LJ739_06395</name>
</gene>
<dbReference type="InterPro" id="IPR011335">
    <property type="entry name" value="Restrct_endonuc-II-like"/>
</dbReference>
<comment type="similarity">
    <text evidence="10">Belongs to the RecC family.</text>
</comment>
<dbReference type="InterPro" id="IPR006697">
    <property type="entry name" value="RecC"/>
</dbReference>
<evidence type="ECO:0000313" key="13">
    <source>
        <dbReference type="Proteomes" id="UP001520878"/>
    </source>
</evidence>
<keyword evidence="1 10" id="KW-0540">Nuclease</keyword>
<dbReference type="Gene3D" id="1.10.10.990">
    <property type="match status" value="1"/>
</dbReference>
<evidence type="ECO:0000256" key="4">
    <source>
        <dbReference type="ARBA" id="ARBA00022801"/>
    </source>
</evidence>
<keyword evidence="9 10" id="KW-0234">DNA repair</keyword>
<accession>A0ABS8G842</accession>
<dbReference type="InterPro" id="IPR041500">
    <property type="entry name" value="RecC_C"/>
</dbReference>
<keyword evidence="3 10" id="KW-0227">DNA damage</keyword>
<keyword evidence="2 10" id="KW-0547">Nucleotide-binding</keyword>
<evidence type="ECO:0000313" key="12">
    <source>
        <dbReference type="EMBL" id="MCC2615864.1"/>
    </source>
</evidence>
<evidence type="ECO:0000256" key="1">
    <source>
        <dbReference type="ARBA" id="ARBA00022722"/>
    </source>
</evidence>
<keyword evidence="13" id="KW-1185">Reference proteome</keyword>
<evidence type="ECO:0000256" key="2">
    <source>
        <dbReference type="ARBA" id="ARBA00022741"/>
    </source>
</evidence>
<dbReference type="SUPFAM" id="SSF52980">
    <property type="entry name" value="Restriction endonuclease-like"/>
    <property type="match status" value="1"/>
</dbReference>
<feature type="domain" description="RecC C-terminal" evidence="11">
    <location>
        <begin position="817"/>
        <end position="1040"/>
    </location>
</feature>
<dbReference type="PANTHER" id="PTHR30591:SF1">
    <property type="entry name" value="RECBCD ENZYME SUBUNIT RECC"/>
    <property type="match status" value="1"/>
</dbReference>
<dbReference type="PIRSF" id="PIRSF000980">
    <property type="entry name" value="RecC"/>
    <property type="match status" value="1"/>
</dbReference>
<dbReference type="GO" id="GO:0008854">
    <property type="term" value="F:exodeoxyribonuclease V activity"/>
    <property type="evidence" value="ECO:0007669"/>
    <property type="project" value="UniProtKB-EC"/>
</dbReference>
<dbReference type="Gene3D" id="1.10.10.160">
    <property type="match status" value="1"/>
</dbReference>
<evidence type="ECO:0000259" key="11">
    <source>
        <dbReference type="Pfam" id="PF17946"/>
    </source>
</evidence>
<reference evidence="12 13" key="1">
    <citation type="submission" date="2021-10" db="EMBL/GenBank/DDBJ databases">
        <title>Draft genome of Aestuariibacter halophilus JC2043.</title>
        <authorList>
            <person name="Emsley S.A."/>
            <person name="Pfannmuller K.M."/>
            <person name="Ushijima B."/>
            <person name="Saw J.H."/>
            <person name="Videau P."/>
        </authorList>
    </citation>
    <scope>NUCLEOTIDE SEQUENCE [LARGE SCALE GENOMIC DNA]</scope>
    <source>
        <strain evidence="12 13">JC2043</strain>
    </source>
</reference>
<dbReference type="Pfam" id="PF04257">
    <property type="entry name" value="Exonuc_V_gamma"/>
    <property type="match status" value="1"/>
</dbReference>
<dbReference type="RefSeq" id="WP_229158202.1">
    <property type="nucleotide sequence ID" value="NZ_JAJEWP010000001.1"/>
</dbReference>
<dbReference type="HAMAP" id="MF_01486">
    <property type="entry name" value="RecC"/>
    <property type="match status" value="1"/>
</dbReference>
<dbReference type="Gene3D" id="3.40.50.300">
    <property type="entry name" value="P-loop containing nucleotide triphosphate hydrolases"/>
    <property type="match status" value="2"/>
</dbReference>
<name>A0ABS8G842_9ALTE</name>
<protein>
    <recommendedName>
        <fullName evidence="10">RecBCD enzyme subunit RecC</fullName>
    </recommendedName>
    <alternativeName>
        <fullName evidence="10">Exonuclease V subunit RecC</fullName>
        <shortName evidence="10">ExoV subunit RecC</shortName>
    </alternativeName>
    <alternativeName>
        <fullName evidence="10">Helicase/nuclease RecBCD subunit RecC</fullName>
    </alternativeName>
</protein>
<evidence type="ECO:0000256" key="3">
    <source>
        <dbReference type="ARBA" id="ARBA00022763"/>
    </source>
</evidence>
<sequence length="1098" mass="123917">MLHLVQSNRMESLANHLAAWIANHPPCSDNPFEPTTVLVQSPGMATWLHIAIGERLGIAANIECPLPSSYIWQLYKEAMADLPEQSAFTKPNMTWKLMAILPTLLDQPVFAPVADYLADEQPLKRYQLCHKIADVFDQYLVYRPDWISAWEQHQQVPADIGQHAWQPELWRHLVDYTASLGEAPWHRANLHQALLQALTGTPEQNAQRPLYVFGISAMPRQQLEILNVLSAHREVVIFWLNPSAEYWADIVDPSTLTAAQLAEKEEADYLDVGNPLLAGWGKLGREFLDMLLDLDIQQHDSFEPPEANTMLGCLHRDVYQLTHRGSTSPLSAEELLSDGIAYPKFAVAEGDRSISVHACHSKVRELEILHDHLLHLFRADPTLTPGDIVVMMPDIAAYAPYIDGVFGHTDAGLYIPYALSDRRATEASPVIAGFLQVLQLHHQRLTLTDVMAMLDIESVQRKFDIDSQEYDVIRYWLNDAGVRWGWDGADKGRWSVPQDNTNSWLFGLQRLLAGYAMHGEQLWQHNDEVIAPYEHLEGQHAVALGKCWLFLRVIRDALDFCCQSATLSEKVQGALTLVDALYDEQEDNQQPLQQLRQAIESCQQHEAQFPGTVDQDVFVAELSARLDESGVGQRFLAGYVNFCTLMPMRSVPFRHVCILGLDEGQYPRQSVTLGFDLMRQHPRQRGDRSRRMDDRYLFLEAVLSARDSLYLSYIGMSEKDNAELGASVLVAELLEYCQQTFRLEHSTEHSSEDSVSALTDHLCTSHALQPFHPRYFEPGSPLQSFQSRWLTALATERIEAQPFNAQPLSPLYLEQDTSVTLEELQRFFANPARGFFRQRWHVSLAVDKDASHDLEAFTLDGLSRYQLVESLLHPGMEKQQQAQRLRLQAEGRLPLGSMQTLSYQRVSDVAHTLTQAIEPFVAGQERRRLRLNLELPNGRIDGVVDDVYGGRLVLHRPGAIRGRDRFSLYLAWLCVCATPGQWQEAVHVGLDKGKAVTCRLGPVSADDAQARLASLVGLWQEGLAQALMFFPDSAWVWVSSGNRELTLNSFAGSAFARGEGQDVHVARVCPSLDEQWVSFTRLAEQIMGPLKALEARDQ</sequence>
<evidence type="ECO:0000256" key="9">
    <source>
        <dbReference type="ARBA" id="ARBA00023204"/>
    </source>
</evidence>
<organism evidence="12 13">
    <name type="scientific">Fluctibacter halophilus</name>
    <dbReference type="NCBI Taxonomy" id="226011"/>
    <lineage>
        <taxon>Bacteria</taxon>
        <taxon>Pseudomonadati</taxon>
        <taxon>Pseudomonadota</taxon>
        <taxon>Gammaproteobacteria</taxon>
        <taxon>Alteromonadales</taxon>
        <taxon>Alteromonadaceae</taxon>
        <taxon>Fluctibacter</taxon>
    </lineage>
</organism>
<evidence type="ECO:0000256" key="7">
    <source>
        <dbReference type="ARBA" id="ARBA00022840"/>
    </source>
</evidence>
<keyword evidence="4 10" id="KW-0378">Hydrolase</keyword>
<comment type="subunit">
    <text evidence="10">Heterotrimer of RecB, RecC and RecD. All subunits contribute to DNA-binding.</text>
</comment>
<dbReference type="Gene3D" id="3.40.50.10930">
    <property type="match status" value="1"/>
</dbReference>
<comment type="miscellaneous">
    <text evidence="10">In the RecBCD complex, RecB has a slow 3'-5' helicase, an exonuclease activity and loads RecA onto ssDNA, RecD has a fast 5'-3' helicase activity, while RecC stimulates the ATPase and processivity of the RecB helicase and contributes to recognition of the Chi site.</text>
</comment>
<proteinExistence type="inferred from homology"/>
<comment type="caution">
    <text evidence="12">The sequence shown here is derived from an EMBL/GenBank/DDBJ whole genome shotgun (WGS) entry which is preliminary data.</text>
</comment>
<evidence type="ECO:0000256" key="5">
    <source>
        <dbReference type="ARBA" id="ARBA00022806"/>
    </source>
</evidence>
<keyword evidence="5 10" id="KW-0347">Helicase</keyword>
<dbReference type="NCBIfam" id="TIGR01450">
    <property type="entry name" value="recC"/>
    <property type="match status" value="1"/>
</dbReference>
<evidence type="ECO:0000256" key="6">
    <source>
        <dbReference type="ARBA" id="ARBA00022839"/>
    </source>
</evidence>
<evidence type="ECO:0000256" key="10">
    <source>
        <dbReference type="HAMAP-Rule" id="MF_01486"/>
    </source>
</evidence>
<comment type="function">
    <text evidence="10">A helicase/nuclease that prepares dsDNA breaks (DSB) for recombinational DNA repair. Binds to DSBs and unwinds DNA via a highly rapid and processive ATP-dependent bidirectional helicase activity. Unwinds dsDNA until it encounters a Chi (crossover hotspot instigator) sequence from the 3' direction. Cuts ssDNA a few nucleotides 3' to the Chi site. The properties and activities of the enzyme are changed at Chi. The Chi-altered holoenzyme produces a long 3'-ssDNA overhang and facilitates RecA-binding to the ssDNA for homologous DNA recombination and repair. Holoenzyme degrades any linearized DNA that is unable to undergo homologous recombination. In the holoenzyme this subunit recognizes the wild-type Chi sequence, and when added to isolated RecB increases its ATP-dependent helicase processivity.</text>
</comment>
<dbReference type="Proteomes" id="UP001520878">
    <property type="component" value="Unassembled WGS sequence"/>
</dbReference>
<evidence type="ECO:0000256" key="8">
    <source>
        <dbReference type="ARBA" id="ARBA00023125"/>
    </source>
</evidence>
<dbReference type="InterPro" id="IPR013986">
    <property type="entry name" value="DExx_box_DNA_helicase_dom_sf"/>
</dbReference>
<dbReference type="PANTHER" id="PTHR30591">
    <property type="entry name" value="RECBCD ENZYME SUBUNIT RECC"/>
    <property type="match status" value="1"/>
</dbReference>
<keyword evidence="8 10" id="KW-0238">DNA-binding</keyword>
<keyword evidence="7 10" id="KW-0067">ATP-binding</keyword>
<dbReference type="SUPFAM" id="SSF52540">
    <property type="entry name" value="P-loop containing nucleoside triphosphate hydrolases"/>
    <property type="match status" value="2"/>
</dbReference>
<dbReference type="Pfam" id="PF17946">
    <property type="entry name" value="RecC_C"/>
    <property type="match status" value="1"/>
</dbReference>
<dbReference type="EMBL" id="JAJEWP010000001">
    <property type="protein sequence ID" value="MCC2615864.1"/>
    <property type="molecule type" value="Genomic_DNA"/>
</dbReference>
<dbReference type="InterPro" id="IPR027417">
    <property type="entry name" value="P-loop_NTPase"/>
</dbReference>
<keyword evidence="6 10" id="KW-0269">Exonuclease</keyword>